<dbReference type="OrthoDB" id="2455217at2"/>
<evidence type="ECO:0008006" key="3">
    <source>
        <dbReference type="Google" id="ProtNLM"/>
    </source>
</evidence>
<dbReference type="EMBL" id="JPVQ01000017">
    <property type="protein sequence ID" value="KGR90583.1"/>
    <property type="molecule type" value="Genomic_DNA"/>
</dbReference>
<dbReference type="eggNOG" id="ENOG5032ZA6">
    <property type="taxonomic scope" value="Bacteria"/>
</dbReference>
<dbReference type="Proteomes" id="UP000030595">
    <property type="component" value="Unassembled WGS sequence"/>
</dbReference>
<protein>
    <recommendedName>
        <fullName evidence="3">Sporulation protein</fullName>
    </recommendedName>
</protein>
<sequence>MKKMVFFFFVPFILVGCSSNEKTIEVVDVLDDAEKREEVREAMNNNNDIYSGTAILVDDQLLVAVQSKPWLDFRKEKIEQDLQTQLEEQYPDMNVLVSADFKLYWEANKLVNEEDKQKVSERVEKLKSLVKEET</sequence>
<gene>
    <name evidence="1" type="ORF">CD30_10970</name>
</gene>
<name>A0A0A3J5Y1_9BACL</name>
<accession>A0A0A3J5Y1</accession>
<reference evidence="1 2" key="1">
    <citation type="submission" date="2014-02" db="EMBL/GenBank/DDBJ databases">
        <title>Draft genome sequence of Lysinibacillus massiliensis CCUG 49529.</title>
        <authorList>
            <person name="Zhang F."/>
            <person name="Wang G."/>
            <person name="Zhang L."/>
        </authorList>
    </citation>
    <scope>NUCLEOTIDE SEQUENCE [LARGE SCALE GENOMIC DNA]</scope>
    <source>
        <strain evidence="1 2">CCUG 49529</strain>
    </source>
</reference>
<dbReference type="RefSeq" id="WP_036176529.1">
    <property type="nucleotide sequence ID" value="NZ_AVCZ01000017.1"/>
</dbReference>
<comment type="caution">
    <text evidence="1">The sequence shown here is derived from an EMBL/GenBank/DDBJ whole genome shotgun (WGS) entry which is preliminary data.</text>
</comment>
<organism evidence="1 2">
    <name type="scientific">Ureibacillus massiliensis 4400831 = CIP 108448 = CCUG 49529</name>
    <dbReference type="NCBI Taxonomy" id="1211035"/>
    <lineage>
        <taxon>Bacteria</taxon>
        <taxon>Bacillati</taxon>
        <taxon>Bacillota</taxon>
        <taxon>Bacilli</taxon>
        <taxon>Bacillales</taxon>
        <taxon>Caryophanaceae</taxon>
        <taxon>Ureibacillus</taxon>
    </lineage>
</organism>
<dbReference type="PROSITE" id="PS51257">
    <property type="entry name" value="PROKAR_LIPOPROTEIN"/>
    <property type="match status" value="1"/>
</dbReference>
<keyword evidence="2" id="KW-1185">Reference proteome</keyword>
<evidence type="ECO:0000313" key="1">
    <source>
        <dbReference type="EMBL" id="KGR90583.1"/>
    </source>
</evidence>
<evidence type="ECO:0000313" key="2">
    <source>
        <dbReference type="Proteomes" id="UP000030595"/>
    </source>
</evidence>
<proteinExistence type="predicted"/>
<dbReference type="AlphaFoldDB" id="A0A0A3J5Y1"/>